<gene>
    <name evidence="3" type="ORF">IAB46_10720</name>
</gene>
<reference evidence="3" key="2">
    <citation type="journal article" date="2021" name="PeerJ">
        <title>Extensive microbial diversity within the chicken gut microbiome revealed by metagenomics and culture.</title>
        <authorList>
            <person name="Gilroy R."/>
            <person name="Ravi A."/>
            <person name="Getino M."/>
            <person name="Pursley I."/>
            <person name="Horton D.L."/>
            <person name="Alikhan N.F."/>
            <person name="Baker D."/>
            <person name="Gharbi K."/>
            <person name="Hall N."/>
            <person name="Watson M."/>
            <person name="Adriaenssens E.M."/>
            <person name="Foster-Nyarko E."/>
            <person name="Jarju S."/>
            <person name="Secka A."/>
            <person name="Antonio M."/>
            <person name="Oren A."/>
            <person name="Chaudhuri R.R."/>
            <person name="La Ragione R."/>
            <person name="Hildebrand F."/>
            <person name="Pallen M.J."/>
        </authorList>
    </citation>
    <scope>NUCLEOTIDE SEQUENCE</scope>
    <source>
        <strain evidence="3">CHK178-757</strain>
    </source>
</reference>
<dbReference type="InterPro" id="IPR036890">
    <property type="entry name" value="HATPase_C_sf"/>
</dbReference>
<evidence type="ECO:0000313" key="3">
    <source>
        <dbReference type="EMBL" id="HIS48001.1"/>
    </source>
</evidence>
<feature type="transmembrane region" description="Helical" evidence="1">
    <location>
        <begin position="115"/>
        <end position="138"/>
    </location>
</feature>
<keyword evidence="1" id="KW-0812">Transmembrane</keyword>
<accession>A0A9D1JR84</accession>
<dbReference type="PANTHER" id="PTHR40448:SF1">
    <property type="entry name" value="TWO-COMPONENT SENSOR HISTIDINE KINASE"/>
    <property type="match status" value="1"/>
</dbReference>
<feature type="transmembrane region" description="Helical" evidence="1">
    <location>
        <begin position="84"/>
        <end position="109"/>
    </location>
</feature>
<dbReference type="InterPro" id="IPR003594">
    <property type="entry name" value="HATPase_dom"/>
</dbReference>
<evidence type="ECO:0000313" key="4">
    <source>
        <dbReference type="Proteomes" id="UP000823927"/>
    </source>
</evidence>
<dbReference type="Proteomes" id="UP000823927">
    <property type="component" value="Unassembled WGS sequence"/>
</dbReference>
<reference evidence="3" key="1">
    <citation type="submission" date="2020-10" db="EMBL/GenBank/DDBJ databases">
        <authorList>
            <person name="Gilroy R."/>
        </authorList>
    </citation>
    <scope>NUCLEOTIDE SEQUENCE</scope>
    <source>
        <strain evidence="3">CHK178-757</strain>
    </source>
</reference>
<dbReference type="Gene3D" id="3.30.565.10">
    <property type="entry name" value="Histidine kinase-like ATPase, C-terminal domain"/>
    <property type="match status" value="1"/>
</dbReference>
<name>A0A9D1JR84_9FIRM</name>
<dbReference type="PANTHER" id="PTHR40448">
    <property type="entry name" value="TWO-COMPONENT SENSOR HISTIDINE KINASE"/>
    <property type="match status" value="1"/>
</dbReference>
<evidence type="ECO:0000256" key="1">
    <source>
        <dbReference type="SAM" id="Phobius"/>
    </source>
</evidence>
<dbReference type="CDD" id="cd16935">
    <property type="entry name" value="HATPase_AgrC-ComD-like"/>
    <property type="match status" value="1"/>
</dbReference>
<sequence>MLILILFLNILDLILVVGLPFLFAFKTPKNRHPKKIFYVLGIAAFTAAIIATMVFRNDVISVILLSTVYSLTSQLLFCRGRVALFYQIVYIILLFLIQLMAVTIGGFLIQTMYFLGMYWIQCLIFIIKFALEIIYTLLIIQVVRVRSMSDVSKRQLSGLFLIPIFSLFSMMTMLITGNSFYNRYGYGILIVHVALTLVVNFYCLYLYYDISRNQEMKRELSFARRQNEIVYKYYAAMEQRILNSRKIIHDMRNHINAIEQLYASGDYEKGTSYANDLRELLDRLGLKSYTSNRMLNMILNDKMTRALALGIKESISIDTMDIDFIKDLDITTIFSNLLDNAIDAARDVPEGFIEMKSVCFNDMLTIYIKNPVKPDFHVPMPGVSTKPGHKGLGLSNVARAMQNYRGELSTSVKDGIFCASLLFPLSKV</sequence>
<feature type="transmembrane region" description="Helical" evidence="1">
    <location>
        <begin position="36"/>
        <end position="53"/>
    </location>
</feature>
<dbReference type="AlphaFoldDB" id="A0A9D1JR84"/>
<feature type="transmembrane region" description="Helical" evidence="1">
    <location>
        <begin position="6"/>
        <end position="24"/>
    </location>
</feature>
<dbReference type="EMBL" id="DVIT01000040">
    <property type="protein sequence ID" value="HIS48001.1"/>
    <property type="molecule type" value="Genomic_DNA"/>
</dbReference>
<protein>
    <submittedName>
        <fullName evidence="3">GHKL domain-containing protein</fullName>
    </submittedName>
</protein>
<organism evidence="3 4">
    <name type="scientific">Candidatus Scybalocola faecigallinarum</name>
    <dbReference type="NCBI Taxonomy" id="2840941"/>
    <lineage>
        <taxon>Bacteria</taxon>
        <taxon>Bacillati</taxon>
        <taxon>Bacillota</taxon>
        <taxon>Clostridia</taxon>
        <taxon>Lachnospirales</taxon>
        <taxon>Lachnospiraceae</taxon>
        <taxon>Lachnospiraceae incertae sedis</taxon>
        <taxon>Candidatus Scybalocola (ex Gilroy et al. 2021)</taxon>
    </lineage>
</organism>
<feature type="transmembrane region" description="Helical" evidence="1">
    <location>
        <begin position="59"/>
        <end position="77"/>
    </location>
</feature>
<keyword evidence="1" id="KW-0472">Membrane</keyword>
<feature type="transmembrane region" description="Helical" evidence="1">
    <location>
        <begin position="159"/>
        <end position="180"/>
    </location>
</feature>
<dbReference type="Pfam" id="PF14501">
    <property type="entry name" value="HATPase_c_5"/>
    <property type="match status" value="1"/>
</dbReference>
<feature type="transmembrane region" description="Helical" evidence="1">
    <location>
        <begin position="186"/>
        <end position="208"/>
    </location>
</feature>
<dbReference type="GO" id="GO:0042802">
    <property type="term" value="F:identical protein binding"/>
    <property type="evidence" value="ECO:0007669"/>
    <property type="project" value="TreeGrafter"/>
</dbReference>
<keyword evidence="1" id="KW-1133">Transmembrane helix</keyword>
<proteinExistence type="predicted"/>
<evidence type="ECO:0000259" key="2">
    <source>
        <dbReference type="SMART" id="SM00387"/>
    </source>
</evidence>
<feature type="domain" description="Histidine kinase/HSP90-like ATPase" evidence="2">
    <location>
        <begin position="325"/>
        <end position="427"/>
    </location>
</feature>
<comment type="caution">
    <text evidence="3">The sequence shown here is derived from an EMBL/GenBank/DDBJ whole genome shotgun (WGS) entry which is preliminary data.</text>
</comment>
<dbReference type="SMART" id="SM00387">
    <property type="entry name" value="HATPase_c"/>
    <property type="match status" value="1"/>
</dbReference>
<dbReference type="InterPro" id="IPR032834">
    <property type="entry name" value="NatK-like_C"/>
</dbReference>
<dbReference type="SUPFAM" id="SSF55874">
    <property type="entry name" value="ATPase domain of HSP90 chaperone/DNA topoisomerase II/histidine kinase"/>
    <property type="match status" value="1"/>
</dbReference>